<evidence type="ECO:0000313" key="1">
    <source>
        <dbReference type="EMBL" id="AHH04292.1"/>
    </source>
</evidence>
<proteinExistence type="predicted"/>
<keyword evidence="1" id="KW-0614">Plasmid</keyword>
<dbReference type="HOGENOM" id="CLU_3196809_0_0_12"/>
<dbReference type="RefSeq" id="WP_155265627.1">
    <property type="nucleotide sequence ID" value="NZ_CP004167.1"/>
</dbReference>
<accession>W5SBG2</accession>
<geneLocation type="plasmid" evidence="1">
    <name>unnamed</name>
</geneLocation>
<protein>
    <submittedName>
        <fullName evidence="1">Uncharacterized protein</fullName>
    </submittedName>
</protein>
<sequence>MAKPHVSSLTIKVKFSIQRQELSRIGASEIESMFIGVDSVATLMF</sequence>
<gene>
    <name evidence="1" type="ORF">BHY_1341</name>
</gene>
<organism evidence="1">
    <name type="scientific">Borrelia nietonii YOR</name>
    <dbReference type="NCBI Taxonomy" id="1293576"/>
    <lineage>
        <taxon>Bacteria</taxon>
        <taxon>Pseudomonadati</taxon>
        <taxon>Spirochaetota</taxon>
        <taxon>Spirochaetia</taxon>
        <taxon>Spirochaetales</taxon>
        <taxon>Borreliaceae</taxon>
        <taxon>Borrelia</taxon>
        <taxon>Borrelia nietonii</taxon>
    </lineage>
</organism>
<reference evidence="1" key="1">
    <citation type="submission" date="2013-02" db="EMBL/GenBank/DDBJ databases">
        <title>Comparative genomics of Borrelia species.</title>
        <authorList>
            <person name="Schwan T.G."/>
            <person name="Raffel S.J."/>
            <person name="Porcella S.F."/>
        </authorList>
    </citation>
    <scope>NUCLEOTIDE SEQUENCE</scope>
    <source>
        <strain evidence="1">YOR</strain>
        <plasmid evidence="1">unnamed</plasmid>
    </source>
</reference>
<name>W5SBG2_9SPIR</name>
<dbReference type="AlphaFoldDB" id="W5SBG2"/>
<dbReference type="EMBL" id="CP004167">
    <property type="protein sequence ID" value="AHH04292.1"/>
    <property type="molecule type" value="Genomic_DNA"/>
</dbReference>